<comment type="caution">
    <text evidence="1">The sequence shown here is derived from an EMBL/GenBank/DDBJ whole genome shotgun (WGS) entry which is preliminary data.</text>
</comment>
<organism evidence="1 2">
    <name type="scientific">Dreissena polymorpha</name>
    <name type="common">Zebra mussel</name>
    <name type="synonym">Mytilus polymorpha</name>
    <dbReference type="NCBI Taxonomy" id="45954"/>
    <lineage>
        <taxon>Eukaryota</taxon>
        <taxon>Metazoa</taxon>
        <taxon>Spiralia</taxon>
        <taxon>Lophotrochozoa</taxon>
        <taxon>Mollusca</taxon>
        <taxon>Bivalvia</taxon>
        <taxon>Autobranchia</taxon>
        <taxon>Heteroconchia</taxon>
        <taxon>Euheterodonta</taxon>
        <taxon>Imparidentia</taxon>
        <taxon>Neoheterodontei</taxon>
        <taxon>Myida</taxon>
        <taxon>Dreissenoidea</taxon>
        <taxon>Dreissenidae</taxon>
        <taxon>Dreissena</taxon>
    </lineage>
</organism>
<reference evidence="1" key="2">
    <citation type="submission" date="2020-11" db="EMBL/GenBank/DDBJ databases">
        <authorList>
            <person name="McCartney M.A."/>
            <person name="Auch B."/>
            <person name="Kono T."/>
            <person name="Mallez S."/>
            <person name="Becker A."/>
            <person name="Gohl D.M."/>
            <person name="Silverstein K.A.T."/>
            <person name="Koren S."/>
            <person name="Bechman K.B."/>
            <person name="Herman A."/>
            <person name="Abrahante J.E."/>
            <person name="Garbe J."/>
        </authorList>
    </citation>
    <scope>NUCLEOTIDE SEQUENCE</scope>
    <source>
        <strain evidence="1">Duluth1</strain>
        <tissue evidence="1">Whole animal</tissue>
    </source>
</reference>
<dbReference type="AlphaFoldDB" id="A0A9D4RBF3"/>
<sequence>MLRYSVKTWPSNKTMTINSIDTISRALAATLSNKDYANMNTTVSLTGSNSSQLKNEKICAAKVIIVNCLFADPY</sequence>
<accession>A0A9D4RBF3</accession>
<evidence type="ECO:0000313" key="2">
    <source>
        <dbReference type="Proteomes" id="UP000828390"/>
    </source>
</evidence>
<gene>
    <name evidence="1" type="ORF">DPMN_025167</name>
</gene>
<keyword evidence="2" id="KW-1185">Reference proteome</keyword>
<dbReference type="EMBL" id="JAIWYP010000002">
    <property type="protein sequence ID" value="KAH3862201.1"/>
    <property type="molecule type" value="Genomic_DNA"/>
</dbReference>
<evidence type="ECO:0000313" key="1">
    <source>
        <dbReference type="EMBL" id="KAH3862201.1"/>
    </source>
</evidence>
<name>A0A9D4RBF3_DREPO</name>
<dbReference type="Proteomes" id="UP000828390">
    <property type="component" value="Unassembled WGS sequence"/>
</dbReference>
<proteinExistence type="predicted"/>
<protein>
    <submittedName>
        <fullName evidence="1">Uncharacterized protein</fullName>
    </submittedName>
</protein>
<reference evidence="1" key="1">
    <citation type="journal article" date="2019" name="bioRxiv">
        <title>The Genome of the Zebra Mussel, Dreissena polymorpha: A Resource for Invasive Species Research.</title>
        <authorList>
            <person name="McCartney M.A."/>
            <person name="Auch B."/>
            <person name="Kono T."/>
            <person name="Mallez S."/>
            <person name="Zhang Y."/>
            <person name="Obille A."/>
            <person name="Becker A."/>
            <person name="Abrahante J.E."/>
            <person name="Garbe J."/>
            <person name="Badalamenti J.P."/>
            <person name="Herman A."/>
            <person name="Mangelson H."/>
            <person name="Liachko I."/>
            <person name="Sullivan S."/>
            <person name="Sone E.D."/>
            <person name="Koren S."/>
            <person name="Silverstein K.A.T."/>
            <person name="Beckman K.B."/>
            <person name="Gohl D.M."/>
        </authorList>
    </citation>
    <scope>NUCLEOTIDE SEQUENCE</scope>
    <source>
        <strain evidence="1">Duluth1</strain>
        <tissue evidence="1">Whole animal</tissue>
    </source>
</reference>